<comment type="caution">
    <text evidence="2">The sequence shown here is derived from an EMBL/GenBank/DDBJ whole genome shotgun (WGS) entry which is preliminary data.</text>
</comment>
<proteinExistence type="predicted"/>
<reference evidence="2 3" key="1">
    <citation type="journal article" date="2019" name="Appl. Microbiol. Biotechnol.">
        <title>Uncovering carbohydrate metabolism through a genotype-phenotype association study of 56 lactic acid bacteria genomes.</title>
        <authorList>
            <person name="Buron-Moles G."/>
            <person name="Chailyan A."/>
            <person name="Dolejs I."/>
            <person name="Forster J."/>
            <person name="Miks M.H."/>
        </authorList>
    </citation>
    <scope>NUCLEOTIDE SEQUENCE [LARGE SCALE GENOMIC DNA]</scope>
    <source>
        <strain evidence="2 3">ATCC 700006</strain>
    </source>
</reference>
<gene>
    <name evidence="2" type="ORF">C5L23_000094</name>
</gene>
<sequence>MQNTLTQQLSEAFNTNESEVFISIYLRIRKATKGLEWQKLHFKQLVEQAEKKFKQQFTDKEWQLFNDEFQEVLSDSTFWDQHLGQSVGIFTNSQKLVVVDLKHIEIEQVHVSDLPAILPLVADEQVYPTVDILALQNKTFAYYKVRDGIITEMAFPDNAPTTLTKALGSEKTDRMVNFNASPSGGSRNHGATFHGHSSADDEREVDQTNFFRAVSKYLQQHEDIDQNIPVVLFAEPRQQAVYREVSKSQRISEALSIDKSPAKLTLAEVRDAVSVIQTQWQALRTQSLTAQYDKAVGQQLVLDRIDTMIEPATNGQIRTLYVSPDSRFEGYFTADQEGQFTIVDQLQDDIIEKISDIVWQQGGDIEVVALQAIQSQSPAVAILRY</sequence>
<dbReference type="InterPro" id="IPR040628">
    <property type="entry name" value="BaeRF_family6"/>
</dbReference>
<evidence type="ECO:0000259" key="1">
    <source>
        <dbReference type="Pfam" id="PF18848"/>
    </source>
</evidence>
<dbReference type="EMBL" id="PUFI01000013">
    <property type="protein sequence ID" value="TDG68492.1"/>
    <property type="molecule type" value="Genomic_DNA"/>
</dbReference>
<accession>A0A4R5N930</accession>
<dbReference type="Proteomes" id="UP000295681">
    <property type="component" value="Unassembled WGS sequence"/>
</dbReference>
<name>A0A4R5N930_9LACO</name>
<organism evidence="2 3">
    <name type="scientific">Leuconostoc fallax</name>
    <dbReference type="NCBI Taxonomy" id="1251"/>
    <lineage>
        <taxon>Bacteria</taxon>
        <taxon>Bacillati</taxon>
        <taxon>Bacillota</taxon>
        <taxon>Bacilli</taxon>
        <taxon>Lactobacillales</taxon>
        <taxon>Lactobacillaceae</taxon>
        <taxon>Leuconostoc</taxon>
    </lineage>
</organism>
<keyword evidence="3" id="KW-1185">Reference proteome</keyword>
<protein>
    <recommendedName>
        <fullName evidence="1">Bacterial archaeo-eukaryotic release factor family 6 domain-containing protein</fullName>
    </recommendedName>
</protein>
<dbReference type="RefSeq" id="WP_133264322.1">
    <property type="nucleotide sequence ID" value="NZ_JAGYGP010000007.1"/>
</dbReference>
<dbReference type="STRING" id="907931.GCA_000165675_01750"/>
<evidence type="ECO:0000313" key="3">
    <source>
        <dbReference type="Proteomes" id="UP000295681"/>
    </source>
</evidence>
<evidence type="ECO:0000313" key="2">
    <source>
        <dbReference type="EMBL" id="TDG68492.1"/>
    </source>
</evidence>
<feature type="domain" description="Bacterial archaeo-eukaryotic release factor family 6" evidence="1">
    <location>
        <begin position="132"/>
        <end position="278"/>
    </location>
</feature>
<dbReference type="AlphaFoldDB" id="A0A4R5N930"/>
<dbReference type="Pfam" id="PF18848">
    <property type="entry name" value="baeRF_family6"/>
    <property type="match status" value="1"/>
</dbReference>